<dbReference type="InterPro" id="IPR042566">
    <property type="entry name" value="L1_C"/>
</dbReference>
<dbReference type="Pfam" id="PF02994">
    <property type="entry name" value="Transposase_22"/>
    <property type="match status" value="1"/>
</dbReference>
<evidence type="ECO:0000259" key="1">
    <source>
        <dbReference type="Pfam" id="PF02994"/>
    </source>
</evidence>
<keyword evidence="3" id="KW-1185">Reference proteome</keyword>
<proteinExistence type="predicted"/>
<dbReference type="InterPro" id="IPR004244">
    <property type="entry name" value="Transposase_22"/>
</dbReference>
<reference evidence="2" key="2">
    <citation type="submission" date="2025-09" db="UniProtKB">
        <authorList>
            <consortium name="Ensembl"/>
        </authorList>
    </citation>
    <scope>IDENTIFICATION</scope>
</reference>
<protein>
    <recommendedName>
        <fullName evidence="1">L1 transposable element RRM domain-containing protein</fullName>
    </recommendedName>
</protein>
<dbReference type="Proteomes" id="UP000694427">
    <property type="component" value="Unplaced"/>
</dbReference>
<name>A0A8C1QZL7_CYPCA</name>
<dbReference type="Ensembl" id="ENSCCRT00010084649.1">
    <property type="protein sequence ID" value="ENSCCRP00010076366.1"/>
    <property type="gene ID" value="ENSCCRG00010033306.1"/>
</dbReference>
<dbReference type="OMA" id="NTEIRIY"/>
<evidence type="ECO:0000313" key="2">
    <source>
        <dbReference type="Ensembl" id="ENSCCRP00010076366.1"/>
    </source>
</evidence>
<accession>A0A8C1QZL7</accession>
<sequence length="112" mass="13035">ATYTVLKYVFKRGQPRVMIARIHHFQMKDKILQLARKQFPLCYKGRPIHIFPDLLGEIMKQRQAFSYVRKHLQKAGMRSGFICPARLRVTHGNTDKVFSSPEEAEVYIGTLS</sequence>
<dbReference type="InterPro" id="IPR043636">
    <property type="entry name" value="L1_RRM_dom"/>
</dbReference>
<evidence type="ECO:0000313" key="3">
    <source>
        <dbReference type="Proteomes" id="UP000694427"/>
    </source>
</evidence>
<feature type="domain" description="L1 transposable element RRM" evidence="1">
    <location>
        <begin position="5"/>
        <end position="50"/>
    </location>
</feature>
<organism evidence="2 3">
    <name type="scientific">Cyprinus carpio</name>
    <name type="common">Common carp</name>
    <dbReference type="NCBI Taxonomy" id="7962"/>
    <lineage>
        <taxon>Eukaryota</taxon>
        <taxon>Metazoa</taxon>
        <taxon>Chordata</taxon>
        <taxon>Craniata</taxon>
        <taxon>Vertebrata</taxon>
        <taxon>Euteleostomi</taxon>
        <taxon>Actinopterygii</taxon>
        <taxon>Neopterygii</taxon>
        <taxon>Teleostei</taxon>
        <taxon>Ostariophysi</taxon>
        <taxon>Cypriniformes</taxon>
        <taxon>Cyprinidae</taxon>
        <taxon>Cyprininae</taxon>
        <taxon>Cyprinus</taxon>
    </lineage>
</organism>
<dbReference type="PANTHER" id="PTHR11505">
    <property type="entry name" value="L1 TRANSPOSABLE ELEMENT-RELATED"/>
    <property type="match status" value="1"/>
</dbReference>
<dbReference type="Gene3D" id="3.30.250.20">
    <property type="entry name" value="L1 transposable element, C-terminal domain"/>
    <property type="match status" value="1"/>
</dbReference>
<dbReference type="AlphaFoldDB" id="A0A8C1QZL7"/>
<reference evidence="2" key="1">
    <citation type="submission" date="2025-08" db="UniProtKB">
        <authorList>
            <consortium name="Ensembl"/>
        </authorList>
    </citation>
    <scope>IDENTIFICATION</scope>
</reference>